<dbReference type="GO" id="GO:0033608">
    <property type="term" value="F:formyl-CoA transferase activity"/>
    <property type="evidence" value="ECO:0007669"/>
    <property type="project" value="UniProtKB-EC"/>
</dbReference>
<dbReference type="EC" id="2.8.3.16" evidence="2"/>
<evidence type="ECO:0000313" key="2">
    <source>
        <dbReference type="EMBL" id="CUH61587.1"/>
    </source>
</evidence>
<evidence type="ECO:0000313" key="3">
    <source>
        <dbReference type="Proteomes" id="UP000051298"/>
    </source>
</evidence>
<evidence type="ECO:0000256" key="1">
    <source>
        <dbReference type="ARBA" id="ARBA00022679"/>
    </source>
</evidence>
<proteinExistence type="predicted"/>
<dbReference type="SUPFAM" id="SSF89796">
    <property type="entry name" value="CoA-transferase family III (CaiB/BaiF)"/>
    <property type="match status" value="1"/>
</dbReference>
<dbReference type="Gene3D" id="3.40.50.10540">
    <property type="entry name" value="Crotonobetainyl-coa:carnitine coa-transferase, domain 1"/>
    <property type="match status" value="1"/>
</dbReference>
<organism evidence="2 3">
    <name type="scientific">Thalassobacter stenotrophicus</name>
    <dbReference type="NCBI Taxonomy" id="266809"/>
    <lineage>
        <taxon>Bacteria</taxon>
        <taxon>Pseudomonadati</taxon>
        <taxon>Pseudomonadota</taxon>
        <taxon>Alphaproteobacteria</taxon>
        <taxon>Rhodobacterales</taxon>
        <taxon>Roseobacteraceae</taxon>
        <taxon>Thalassobacter</taxon>
    </lineage>
</organism>
<sequence length="410" mass="44101">MGPLNDIRVIELGQLIAGPFCGQLMADYGAEVIKVEPPKVGDVMRQWGRADKDGKPVWWQVIARGKRSITLDLREPEGQQVLRDLVATADVLIENFRPGTMERWELGYDALSRINPRLIMARVSGFGQDGPYAKQAGFASVCEAMGGLRHISGYPDRAPVRVGLSLGDSMAGINAAMGVLLALQHRHKTGRGQIVDSSIFESVLHLTESMVAEYDAADHIRERHGSSLPGIAPSNAYPTADGRDVIIGANQDTVYRRLCEAMGAPELADHPDYADHRARGQNADALDARVGEWTRQHNAQHILNTLAQAGVPVGLAYTAREMVEDPHFAARQSIVRVADGNGGSLAMQNVFPRLSESPGHVRSLGPKLGADTAEILQELGYDAAAVADLAKAGIVGPEVTYAAHGQESTS</sequence>
<dbReference type="PANTHER" id="PTHR48207:SF3">
    <property type="entry name" value="SUCCINATE--HYDROXYMETHYLGLUTARATE COA-TRANSFERASE"/>
    <property type="match status" value="1"/>
</dbReference>
<dbReference type="AlphaFoldDB" id="A0A0P1F216"/>
<name>A0A0P1F216_9RHOB</name>
<dbReference type="PANTHER" id="PTHR48207">
    <property type="entry name" value="SUCCINATE--HYDROXYMETHYLGLUTARATE COA-TRANSFERASE"/>
    <property type="match status" value="1"/>
</dbReference>
<dbReference type="InterPro" id="IPR003673">
    <property type="entry name" value="CoA-Trfase_fam_III"/>
</dbReference>
<dbReference type="RefSeq" id="WP_058124272.1">
    <property type="nucleotide sequence ID" value="NZ_CYRX01000032.1"/>
</dbReference>
<protein>
    <submittedName>
        <fullName evidence="2">Formyl-coenzyme A transferase</fullName>
        <ecNumber evidence="2">2.8.3.16</ecNumber>
    </submittedName>
</protein>
<reference evidence="2 3" key="1">
    <citation type="submission" date="2015-09" db="EMBL/GenBank/DDBJ databases">
        <authorList>
            <consortium name="Swine Surveillance"/>
        </authorList>
    </citation>
    <scope>NUCLEOTIDE SEQUENCE [LARGE SCALE GENOMIC DNA]</scope>
    <source>
        <strain evidence="2 3">CECT 5294</strain>
    </source>
</reference>
<gene>
    <name evidence="2" type="primary">frc_3</name>
    <name evidence="2" type="ORF">THS5294_02898</name>
</gene>
<accession>A0A0P1F216</accession>
<dbReference type="InterPro" id="IPR044855">
    <property type="entry name" value="CoA-Trfase_III_dom3_sf"/>
</dbReference>
<dbReference type="Pfam" id="PF02515">
    <property type="entry name" value="CoA_transf_3"/>
    <property type="match status" value="1"/>
</dbReference>
<dbReference type="InterPro" id="IPR023606">
    <property type="entry name" value="CoA-Trfase_III_dom_1_sf"/>
</dbReference>
<dbReference type="InterPro" id="IPR050483">
    <property type="entry name" value="CoA-transferase_III_domain"/>
</dbReference>
<dbReference type="EMBL" id="CYRX01000032">
    <property type="protein sequence ID" value="CUH61587.1"/>
    <property type="molecule type" value="Genomic_DNA"/>
</dbReference>
<keyword evidence="1 2" id="KW-0808">Transferase</keyword>
<dbReference type="Gene3D" id="3.30.1540.10">
    <property type="entry name" value="formyl-coa transferase, domain 3"/>
    <property type="match status" value="1"/>
</dbReference>
<dbReference type="Proteomes" id="UP000051298">
    <property type="component" value="Unassembled WGS sequence"/>
</dbReference>